<organism evidence="1 2">
    <name type="scientific">Xylaria curta</name>
    <dbReference type="NCBI Taxonomy" id="42375"/>
    <lineage>
        <taxon>Eukaryota</taxon>
        <taxon>Fungi</taxon>
        <taxon>Dikarya</taxon>
        <taxon>Ascomycota</taxon>
        <taxon>Pezizomycotina</taxon>
        <taxon>Sordariomycetes</taxon>
        <taxon>Xylariomycetidae</taxon>
        <taxon>Xylariales</taxon>
        <taxon>Xylariaceae</taxon>
        <taxon>Xylaria</taxon>
    </lineage>
</organism>
<evidence type="ECO:0000313" key="1">
    <source>
        <dbReference type="EMBL" id="KAJ2985561.1"/>
    </source>
</evidence>
<reference evidence="1" key="1">
    <citation type="submission" date="2022-10" db="EMBL/GenBank/DDBJ databases">
        <title>Genome Sequence of Xylaria curta.</title>
        <authorList>
            <person name="Buettner E."/>
        </authorList>
    </citation>
    <scope>NUCLEOTIDE SEQUENCE</scope>
    <source>
        <strain evidence="1">Babe10</strain>
    </source>
</reference>
<gene>
    <name evidence="1" type="ORF">NUW58_g5462</name>
</gene>
<protein>
    <submittedName>
        <fullName evidence="1">Uncharacterized protein</fullName>
    </submittedName>
</protein>
<name>A0ACC1P4G3_9PEZI</name>
<evidence type="ECO:0000313" key="2">
    <source>
        <dbReference type="Proteomes" id="UP001143856"/>
    </source>
</evidence>
<dbReference type="EMBL" id="JAPDGR010001084">
    <property type="protein sequence ID" value="KAJ2985561.1"/>
    <property type="molecule type" value="Genomic_DNA"/>
</dbReference>
<sequence>MSQSVQSSGGTITKKKLRRRKFREPQQAWKKLRSIFRPLEEQNYMKYRRVLGFGGFGIVQLWDINNEKGERARSVAIKTPIKPDDNGNDLKREIWWTKRFTGSEHLVQLVDLGEKARGIVDYNNENSTGPPIMVMEELGQGSLDLMMSRIKYMKAINHTLPENERALEYIPNTILWSIFLCLTRACIGMAYPPVSPESGQGASNRETMSGAPPIQDSNYVHNDIDVGNIFVANPIDHPRDNEHPWAPIVKIADYGCMVQWDDNWGIDQKMSSLWGKPAYKAPEQLGTRALRRGAVGTHTNVYQIGQVMHDLITLERIPYGDRAKLIRELPDGADMDTYGWRLLDFEGYYKIEEDWANVDFELRTLAAGCMADLELERPPLGHLEHIILNRLSNIYQQANDARQGLNPPPAESVPGQPSPAAGPDLYKNRVPMWEVEPDTILNSFCKDYFESTWGDTDRYREFWSKPTVPTKSPTQPLQPGKAQSLNRLLETRQRLEGSGSPISYVQHGDN</sequence>
<comment type="caution">
    <text evidence="1">The sequence shown here is derived from an EMBL/GenBank/DDBJ whole genome shotgun (WGS) entry which is preliminary data.</text>
</comment>
<keyword evidence="2" id="KW-1185">Reference proteome</keyword>
<dbReference type="Proteomes" id="UP001143856">
    <property type="component" value="Unassembled WGS sequence"/>
</dbReference>
<accession>A0ACC1P4G3</accession>
<proteinExistence type="predicted"/>